<dbReference type="InterPro" id="IPR004360">
    <property type="entry name" value="Glyas_Fos-R_dOase_dom"/>
</dbReference>
<name>A0AB39XZW6_9ACTN</name>
<gene>
    <name evidence="2" type="ORF">AB5J51_07105</name>
</gene>
<dbReference type="Gene3D" id="3.30.720.110">
    <property type="match status" value="1"/>
</dbReference>
<dbReference type="InterPro" id="IPR029068">
    <property type="entry name" value="Glyas_Bleomycin-R_OHBP_Dase"/>
</dbReference>
<dbReference type="PROSITE" id="PS51819">
    <property type="entry name" value="VOC"/>
    <property type="match status" value="1"/>
</dbReference>
<organism evidence="2">
    <name type="scientific">Streptomyces sp. R33</name>
    <dbReference type="NCBI Taxonomy" id="3238629"/>
    <lineage>
        <taxon>Bacteria</taxon>
        <taxon>Bacillati</taxon>
        <taxon>Actinomycetota</taxon>
        <taxon>Actinomycetes</taxon>
        <taxon>Kitasatosporales</taxon>
        <taxon>Streptomycetaceae</taxon>
        <taxon>Streptomyces</taxon>
    </lineage>
</organism>
<dbReference type="InterPro" id="IPR037523">
    <property type="entry name" value="VOC_core"/>
</dbReference>
<dbReference type="PANTHER" id="PTHR34109:SF1">
    <property type="entry name" value="VOC DOMAIN-CONTAINING PROTEIN"/>
    <property type="match status" value="1"/>
</dbReference>
<dbReference type="AlphaFoldDB" id="A0AB39XZW6"/>
<dbReference type="EMBL" id="CP165727">
    <property type="protein sequence ID" value="XDV62723.1"/>
    <property type="molecule type" value="Genomic_DNA"/>
</dbReference>
<proteinExistence type="predicted"/>
<feature type="domain" description="VOC" evidence="1">
    <location>
        <begin position="8"/>
        <end position="133"/>
    </location>
</feature>
<evidence type="ECO:0000259" key="1">
    <source>
        <dbReference type="PROSITE" id="PS51819"/>
    </source>
</evidence>
<reference evidence="2" key="1">
    <citation type="submission" date="2024-08" db="EMBL/GenBank/DDBJ databases">
        <authorList>
            <person name="Yu S.T."/>
        </authorList>
    </citation>
    <scope>NUCLEOTIDE SEQUENCE</scope>
    <source>
        <strain evidence="2">R33</strain>
    </source>
</reference>
<protein>
    <submittedName>
        <fullName evidence="2">VOC family protein</fullName>
    </submittedName>
</protein>
<accession>A0AB39XZW6</accession>
<dbReference type="PANTHER" id="PTHR34109">
    <property type="entry name" value="BNAUNNG04460D PROTEIN-RELATED"/>
    <property type="match status" value="1"/>
</dbReference>
<sequence>MVKAIPDGYAELTAYLSVDGASEAIDFYTEAFGAKELARSTAPNGKIMHAQIRIGGTIVMLSDELREAGLLGPHSVGGTPVTLYLFVEDVDATFARALRAGAKQQREVQDHFFGDRAGQVIDPFGHRWTIATHIEDVPPEEFDQRAEAHMRKAAG</sequence>
<dbReference type="Gene3D" id="3.30.720.120">
    <property type="match status" value="1"/>
</dbReference>
<evidence type="ECO:0000313" key="2">
    <source>
        <dbReference type="EMBL" id="XDV62723.1"/>
    </source>
</evidence>
<dbReference type="CDD" id="cd07246">
    <property type="entry name" value="VOC_like"/>
    <property type="match status" value="1"/>
</dbReference>
<dbReference type="Pfam" id="PF00903">
    <property type="entry name" value="Glyoxalase"/>
    <property type="match status" value="1"/>
</dbReference>
<dbReference type="RefSeq" id="WP_053788041.1">
    <property type="nucleotide sequence ID" value="NZ_CP165727.1"/>
</dbReference>
<dbReference type="SUPFAM" id="SSF54593">
    <property type="entry name" value="Glyoxalase/Bleomycin resistance protein/Dihydroxybiphenyl dioxygenase"/>
    <property type="match status" value="1"/>
</dbReference>